<accession>A0A654KGY3</accession>
<organism evidence="1 2">
    <name type="scientific">Taylorella equigenitalis (strain MCE9)</name>
    <dbReference type="NCBI Taxonomy" id="937774"/>
    <lineage>
        <taxon>Bacteria</taxon>
        <taxon>Pseudomonadati</taxon>
        <taxon>Pseudomonadota</taxon>
        <taxon>Betaproteobacteria</taxon>
        <taxon>Burkholderiales</taxon>
        <taxon>Alcaligenaceae</taxon>
        <taxon>Taylorella</taxon>
    </lineage>
</organism>
<dbReference type="InterPro" id="IPR011990">
    <property type="entry name" value="TPR-like_helical_dom_sf"/>
</dbReference>
<dbReference type="Proteomes" id="UP000007472">
    <property type="component" value="Chromosome"/>
</dbReference>
<gene>
    <name evidence="1" type="ordered locus">TEQUI_0721</name>
</gene>
<dbReference type="Pfam" id="PF07024">
    <property type="entry name" value="ImpE"/>
    <property type="match status" value="1"/>
</dbReference>
<dbReference type="SUPFAM" id="SSF144059">
    <property type="entry name" value="ImpE-like"/>
    <property type="match status" value="1"/>
</dbReference>
<protein>
    <submittedName>
        <fullName evidence="1">Protein of avirulence locus ImpE</fullName>
    </submittedName>
</protein>
<dbReference type="InterPro" id="IPR009211">
    <property type="entry name" value="TagJ"/>
</dbReference>
<sequence length="277" mass="30958">MNTAGIFKTNSIDEVIEQTKDKVRKNPDSADLRANLFQLLALKGDWTRAVDSLKLSAEMNSQAQPVAMLYVAAVNAEVDRQNVFQGNGRPAIFGDADEWMGYLIASIEEKDPSKSEELLDKAMELAPEVSGTIKTRNGEEVNFEWLADGDSRLGPMLEFLNNGQYGWVPFNEIESLRIIEPSGISDLIWSQAELVLTNGRSIVGMVPNRYPGDYASLDDKFNLGHRTEWVPLFESEESEYYKGVGQKTYISDLGDHPILEIESIKFNPVLTQDDAES</sequence>
<dbReference type="EMBL" id="CP002456">
    <property type="protein sequence ID" value="ADU91659.1"/>
    <property type="molecule type" value="Genomic_DNA"/>
</dbReference>
<evidence type="ECO:0000313" key="1">
    <source>
        <dbReference type="EMBL" id="ADU91659.1"/>
    </source>
</evidence>
<dbReference type="AlphaFoldDB" id="A0A654KGY3"/>
<dbReference type="Gene3D" id="1.25.40.10">
    <property type="entry name" value="Tetratricopeptide repeat domain"/>
    <property type="match status" value="1"/>
</dbReference>
<evidence type="ECO:0000313" key="2">
    <source>
        <dbReference type="Proteomes" id="UP000007472"/>
    </source>
</evidence>
<dbReference type="PIRSF" id="PIRSF029288">
    <property type="entry name" value="SciE_ImpE"/>
    <property type="match status" value="1"/>
</dbReference>
<name>A0A654KGY3_TAYEM</name>
<proteinExistence type="predicted"/>
<reference evidence="1 2" key="1">
    <citation type="journal article" date="2011" name="J. Bacteriol.">
        <title>Genome sequence of Taylorella equigenitalis MCE9, the causative agent of contagious equine metritis.</title>
        <authorList>
            <person name="Hebert L."/>
            <person name="Moumen B."/>
            <person name="Duquesne F."/>
            <person name="Breuil M.F."/>
            <person name="Laugier C."/>
            <person name="Batto J.M."/>
            <person name="Renault P."/>
            <person name="Petry S."/>
        </authorList>
    </citation>
    <scope>NUCLEOTIDE SEQUENCE [LARGE SCALE GENOMIC DNA]</scope>
    <source>
        <strain evidence="1 2">MCE9</strain>
    </source>
</reference>
<dbReference type="KEGG" id="teq:TEQUI_0721"/>